<organism evidence="1 2">
    <name type="scientific">Entamoeba nuttalli</name>
    <dbReference type="NCBI Taxonomy" id="412467"/>
    <lineage>
        <taxon>Eukaryota</taxon>
        <taxon>Amoebozoa</taxon>
        <taxon>Evosea</taxon>
        <taxon>Archamoebae</taxon>
        <taxon>Mastigamoebida</taxon>
        <taxon>Entamoebidae</taxon>
        <taxon>Entamoeba</taxon>
    </lineage>
</organism>
<name>A0ABQ0DGQ1_9EUKA</name>
<dbReference type="EMBL" id="BAAFRS010000089">
    <property type="protein sequence ID" value="GAB1222030.1"/>
    <property type="molecule type" value="Genomic_DNA"/>
</dbReference>
<proteinExistence type="predicted"/>
<evidence type="ECO:0008006" key="3">
    <source>
        <dbReference type="Google" id="ProtNLM"/>
    </source>
</evidence>
<protein>
    <recommendedName>
        <fullName evidence="3">RING-type domain-containing protein</fullName>
    </recommendedName>
</protein>
<dbReference type="Proteomes" id="UP001628156">
    <property type="component" value="Unassembled WGS sequence"/>
</dbReference>
<keyword evidence="2" id="KW-1185">Reference proteome</keyword>
<gene>
    <name evidence="1" type="ORF">ENUP19_0089G0027</name>
</gene>
<accession>A0ABQ0DGQ1</accession>
<sequence length="235" mass="27631">MKNQNKTELIKQSWMFHLFKRNKSDLPNDPKALIKYNFKKQLDVHKYHLPNDIILPKGMKNSIVEKLIRKRKIAPIYPSKEPYCDDDKICMICFQTVRQGMNTLRCCKGKRFICTLCLLFHPKFNLGQCELYCDVCQVVTKVYISEIDIDREITKIVNQPKEEYNEIDLLEVIKKSQRNELKTPSFANVRKEVIDKFKELGVEMRSDISDDAYNLLDVNKMTDPDMAMAMMMSLC</sequence>
<evidence type="ECO:0000313" key="1">
    <source>
        <dbReference type="EMBL" id="GAB1222030.1"/>
    </source>
</evidence>
<reference evidence="1 2" key="1">
    <citation type="journal article" date="2019" name="PLoS Negl. Trop. Dis.">
        <title>Whole genome sequencing of Entamoeba nuttalli reveals mammalian host-related molecular signatures and a novel octapeptide-repeat surface protein.</title>
        <authorList>
            <person name="Tanaka M."/>
            <person name="Makiuchi T."/>
            <person name="Komiyama T."/>
            <person name="Shiina T."/>
            <person name="Osaki K."/>
            <person name="Tachibana H."/>
        </authorList>
    </citation>
    <scope>NUCLEOTIDE SEQUENCE [LARGE SCALE GENOMIC DNA]</scope>
    <source>
        <strain evidence="1 2">P19-061405</strain>
    </source>
</reference>
<dbReference type="SUPFAM" id="SSF57903">
    <property type="entry name" value="FYVE/PHD zinc finger"/>
    <property type="match status" value="1"/>
</dbReference>
<comment type="caution">
    <text evidence="1">The sequence shown here is derived from an EMBL/GenBank/DDBJ whole genome shotgun (WGS) entry which is preliminary data.</text>
</comment>
<evidence type="ECO:0000313" key="2">
    <source>
        <dbReference type="Proteomes" id="UP001628156"/>
    </source>
</evidence>
<dbReference type="InterPro" id="IPR011011">
    <property type="entry name" value="Znf_FYVE_PHD"/>
</dbReference>